<dbReference type="FunFam" id="1.25.40.10:FF:000054">
    <property type="entry name" value="Pre-mRNA processing factor 6"/>
    <property type="match status" value="1"/>
</dbReference>
<feature type="region of interest" description="Disordered" evidence="14">
    <location>
        <begin position="1"/>
        <end position="132"/>
    </location>
</feature>
<feature type="active site" evidence="9">
    <location>
        <position position="1656"/>
    </location>
</feature>
<evidence type="ECO:0000256" key="4">
    <source>
        <dbReference type="ARBA" id="ARBA00022824"/>
    </source>
</evidence>
<dbReference type="GO" id="GO:0006986">
    <property type="term" value="P:response to unfolded protein"/>
    <property type="evidence" value="ECO:0007669"/>
    <property type="project" value="UniProtKB-KW"/>
</dbReference>
<dbReference type="SUPFAM" id="SSF48452">
    <property type="entry name" value="TPR-like"/>
    <property type="match status" value="4"/>
</dbReference>
<comment type="cofactor">
    <cofactor evidence="10">
        <name>Ca(2+)</name>
        <dbReference type="ChEBI" id="CHEBI:29108"/>
    </cofactor>
</comment>
<dbReference type="FunFam" id="1.50.10.10:FF:000015">
    <property type="entry name" value="alpha-1,2-Mannosidase"/>
    <property type="match status" value="1"/>
</dbReference>
<dbReference type="SUPFAM" id="SSF56672">
    <property type="entry name" value="DNA/RNA polymerases"/>
    <property type="match status" value="1"/>
</dbReference>
<evidence type="ECO:0000256" key="11">
    <source>
        <dbReference type="PROSITE-ProRule" id="PRU00339"/>
    </source>
</evidence>
<dbReference type="CDD" id="cd01650">
    <property type="entry name" value="RT_nLTR_like"/>
    <property type="match status" value="1"/>
</dbReference>
<keyword evidence="11" id="KW-0802">TPR repeat</keyword>
<dbReference type="FunFam" id="1.25.40.10:FF:003529">
    <property type="entry name" value="Uncharacterized protein"/>
    <property type="match status" value="1"/>
</dbReference>
<evidence type="ECO:0000313" key="16">
    <source>
        <dbReference type="EMBL" id="KAK3518979.1"/>
    </source>
</evidence>
<gene>
    <name evidence="16" type="ORF">QTP70_016145</name>
</gene>
<dbReference type="InterPro" id="IPR036026">
    <property type="entry name" value="Seven-hairpin_glycosidases"/>
</dbReference>
<dbReference type="EC" id="3.2.1.-" evidence="12"/>
<feature type="binding site" evidence="10">
    <location>
        <position position="1872"/>
    </location>
    <ligand>
        <name>Ca(2+)</name>
        <dbReference type="ChEBI" id="CHEBI:29108"/>
    </ligand>
</feature>
<feature type="repeat" description="TPR" evidence="11">
    <location>
        <begin position="817"/>
        <end position="850"/>
    </location>
</feature>
<dbReference type="Proteomes" id="UP001274896">
    <property type="component" value="Unassembled WGS sequence"/>
</dbReference>
<dbReference type="InterPro" id="IPR011990">
    <property type="entry name" value="TPR-like_helical_dom_sf"/>
</dbReference>
<dbReference type="InterPro" id="IPR010491">
    <property type="entry name" value="PRP1_N"/>
</dbReference>
<dbReference type="Gene3D" id="3.30.70.270">
    <property type="match status" value="1"/>
</dbReference>
<dbReference type="InterPro" id="IPR043502">
    <property type="entry name" value="DNA/RNA_pol_sf"/>
</dbReference>
<dbReference type="PROSITE" id="PS50878">
    <property type="entry name" value="RT_POL"/>
    <property type="match status" value="1"/>
</dbReference>
<dbReference type="Pfam" id="PF06424">
    <property type="entry name" value="PRP1_N"/>
    <property type="match status" value="1"/>
</dbReference>
<evidence type="ECO:0000256" key="14">
    <source>
        <dbReference type="SAM" id="MobiDB-lite"/>
    </source>
</evidence>
<keyword evidence="6" id="KW-0834">Unfolded protein response</keyword>
<keyword evidence="17" id="KW-1185">Reference proteome</keyword>
<dbReference type="FunFam" id="1.25.40.10:FF:000058">
    <property type="entry name" value="Pre-mRNA processing factor 6"/>
    <property type="match status" value="1"/>
</dbReference>
<comment type="similarity">
    <text evidence="3">Belongs to the beta type-B retroviral polymerase family. HERV class-II K(HML-2) pol subfamily.</text>
</comment>
<dbReference type="FunFam" id="1.25.40.10:FF:000039">
    <property type="entry name" value="Pre-mRNA processing factor 6"/>
    <property type="match status" value="1"/>
</dbReference>
<comment type="caution">
    <text evidence="16">The sequence shown here is derived from an EMBL/GenBank/DDBJ whole genome shotgun (WGS) entry which is preliminary data.</text>
</comment>
<dbReference type="InterPro" id="IPR044674">
    <property type="entry name" value="EDEM1/2/3"/>
</dbReference>
<evidence type="ECO:0000256" key="5">
    <source>
        <dbReference type="ARBA" id="ARBA00023180"/>
    </source>
</evidence>
<evidence type="ECO:0000256" key="6">
    <source>
        <dbReference type="ARBA" id="ARBA00023230"/>
    </source>
</evidence>
<evidence type="ECO:0000259" key="15">
    <source>
        <dbReference type="PROSITE" id="PS50878"/>
    </source>
</evidence>
<feature type="active site" description="Proton donor" evidence="9">
    <location>
        <position position="1749"/>
    </location>
</feature>
<evidence type="ECO:0000256" key="3">
    <source>
        <dbReference type="ARBA" id="ARBA00010879"/>
    </source>
</evidence>
<protein>
    <recommendedName>
        <fullName evidence="12">alpha-1,2-Mannosidase</fullName>
        <ecNumber evidence="12">3.2.1.-</ecNumber>
    </recommendedName>
</protein>
<dbReference type="InterPro" id="IPR000477">
    <property type="entry name" value="RT_dom"/>
</dbReference>
<evidence type="ECO:0000256" key="1">
    <source>
        <dbReference type="ARBA" id="ARBA00004240"/>
    </source>
</evidence>
<comment type="similarity">
    <text evidence="2 12">Belongs to the glycosyl hydrolase 47 family.</text>
</comment>
<dbReference type="EMBL" id="JAUCMX010000017">
    <property type="protein sequence ID" value="KAK3518979.1"/>
    <property type="molecule type" value="Genomic_DNA"/>
</dbReference>
<evidence type="ECO:0000256" key="7">
    <source>
        <dbReference type="ARBA" id="ARBA00046247"/>
    </source>
</evidence>
<dbReference type="PRINTS" id="PR00747">
    <property type="entry name" value="GLYHDRLASE47"/>
</dbReference>
<dbReference type="Pfam" id="PF14559">
    <property type="entry name" value="TPR_19"/>
    <property type="match status" value="1"/>
</dbReference>
<dbReference type="GO" id="GO:0000398">
    <property type="term" value="P:mRNA splicing, via spliceosome"/>
    <property type="evidence" value="ECO:0007669"/>
    <property type="project" value="InterPro"/>
</dbReference>
<evidence type="ECO:0000313" key="17">
    <source>
        <dbReference type="Proteomes" id="UP001274896"/>
    </source>
</evidence>
<comment type="subcellular location">
    <subcellularLocation>
        <location evidence="1">Endoplasmic reticulum</location>
    </subcellularLocation>
</comment>
<keyword evidence="12" id="KW-0378">Hydrolase</keyword>
<feature type="coiled-coil region" evidence="13">
    <location>
        <begin position="826"/>
        <end position="877"/>
    </location>
</feature>
<keyword evidence="13" id="KW-0175">Coiled coil</keyword>
<evidence type="ECO:0000256" key="12">
    <source>
        <dbReference type="RuleBase" id="RU361193"/>
    </source>
</evidence>
<dbReference type="PANTHER" id="PTHR45679:SF6">
    <property type="entry name" value="ER DEGRADATION-ENHANCING ALPHA-MANNOSIDASE-LIKE PROTEIN 2"/>
    <property type="match status" value="1"/>
</dbReference>
<feature type="compositionally biased region" description="Polar residues" evidence="14">
    <location>
        <begin position="1"/>
        <end position="15"/>
    </location>
</feature>
<organism evidence="16 17">
    <name type="scientific">Hemibagrus guttatus</name>
    <dbReference type="NCBI Taxonomy" id="175788"/>
    <lineage>
        <taxon>Eukaryota</taxon>
        <taxon>Metazoa</taxon>
        <taxon>Chordata</taxon>
        <taxon>Craniata</taxon>
        <taxon>Vertebrata</taxon>
        <taxon>Euteleostomi</taxon>
        <taxon>Actinopterygii</taxon>
        <taxon>Neopterygii</taxon>
        <taxon>Teleostei</taxon>
        <taxon>Ostariophysi</taxon>
        <taxon>Siluriformes</taxon>
        <taxon>Bagridae</taxon>
        <taxon>Hemibagrus</taxon>
    </lineage>
</organism>
<evidence type="ECO:0000256" key="13">
    <source>
        <dbReference type="SAM" id="Coils"/>
    </source>
</evidence>
<dbReference type="PANTHER" id="PTHR45679">
    <property type="entry name" value="ER DEGRADATION-ENHANCING ALPHA-MANNOSIDASE-LIKE PROTEIN 2"/>
    <property type="match status" value="1"/>
</dbReference>
<keyword evidence="10" id="KW-0106">Calcium</keyword>
<dbReference type="GO" id="GO:0005975">
    <property type="term" value="P:carbohydrate metabolic process"/>
    <property type="evidence" value="ECO:0007669"/>
    <property type="project" value="InterPro"/>
</dbReference>
<proteinExistence type="inferred from homology"/>
<dbReference type="InterPro" id="IPR043128">
    <property type="entry name" value="Rev_trsase/Diguanyl_cyclase"/>
</dbReference>
<reference evidence="16" key="1">
    <citation type="submission" date="2023-06" db="EMBL/GenBank/DDBJ databases">
        <title>Male Hemibagrus guttatus genome.</title>
        <authorList>
            <person name="Bian C."/>
        </authorList>
    </citation>
    <scope>NUCLEOTIDE SEQUENCE</scope>
    <source>
        <strain evidence="16">Male_cb2023</strain>
        <tissue evidence="16">Muscle</tissue>
    </source>
</reference>
<keyword evidence="12" id="KW-0326">Glycosidase</keyword>
<dbReference type="Gene3D" id="1.25.40.10">
    <property type="entry name" value="Tetratricopeptide repeat domain"/>
    <property type="match status" value="4"/>
</dbReference>
<feature type="compositionally biased region" description="Low complexity" evidence="14">
    <location>
        <begin position="16"/>
        <end position="28"/>
    </location>
</feature>
<dbReference type="SUPFAM" id="SSF48225">
    <property type="entry name" value="Seven-hairpin glycosidases"/>
    <property type="match status" value="1"/>
</dbReference>
<sequence>MSSATVKQPSKNLTKSSSGSAGGNVSSGPALPLASPLMGKKKKPFLGMPAPLGYVPGLGRGATGFTTRSDIGPARDANDPVDDRHAPPGKRTVGDQMKKTSQDDDDEDLNDTNYDEFNGYAGSLFSSGPYEKDDEEADAIYAALDKRMDERRKERRELREKEEIEKYRMERPKIQQQFSDLKRKLAEVTEEEWLSIPDVGDARNKRQRNPRYEKLTPVPDSFFAKHLQTGDNHTTVDPRQGQFGGLNTPFPGGLNTPYPGSMTPGAGELDMRKIGQARNTLMDMRLSQVSDSVSGQTVVDPKGYLTDLNSMIPTHGGDISDIKKARLLLKSVRETNPHHPPAWIASARLEEVTGKLQVARNLIMKGTEMCPKSEDVWLEAARLQPGDTAKAVVAQAVRHLPQSVRIYIRAAELETDIRAKKRVLRKALENVSKSVRLWKTAVELEEPEDARIMLSRAVECCPTSVELWLALARLETYENARRVLNKARENIPTDRHIWITAAKLEEANGNTQMVEKIIDRAITSLRANGVEINREQWIQDAEECDKAGSVATCQAVIRAVIGIGIEEEDCKHTWMEDAESCVAHGALECARAIYAHALQVFPSKKSVWLRAAYFEKSHGTRSNQSDSKLSTMAKTKELFRDVGDKIVDLHKAGMGYKTIAKQLEEYWVKVWSDETKIELFGINSSCHVLRRRNAAYEEESLEALLQRAVAHCPKAEVLWLMGAKSKWLAGDVPAARSILALAFQANPNSEEIWLAAVKLESENNEYERARRLLAKARSSAPTARVFMKSVKLEWVLGNIVVAQELCSEALKHYEDFPKLWMMKGQIEEQSENMDEARDAYNQGLKKCPHSMPLWLLLSRLEERVGQLTRARAILEKSRLKNPQTPELWLESVRLEYRAGLKNIANTLMAKALQECPNSGILWAEAVFLEARPQRKTKSVDALKKCEHDPHVLLAVAKLFWSERKITKAREWFLRTVKIEPDLGDAWAFFYKFELQHGTELEEKERFWSELVEVMESIPMGERVVIGADFNGHVGEGNTGDEEVMGKFGVKERNLEGQMYRDGQRELHCVFVDLEKAYDRVPREELWYCLRKSGVAEKYVKVVQDMYERSRTVVSCAVGQKEEFKVEVGLHQGSALSPFLFAMVMDQLSEKVREESPWTMMFADDIVICSESREQVEENLERWRFVLERRGMKVSRSKTEYMCVNEREGSRTVRLQGEEVKKVQEFKYLGSTVQSNGECRKEIKKRVQAGWNGWRKVSGVLCGRKISARIKGKVYKTVVRLAMLYGLETVSLRKRQESELEVAELKMLRFSLGVTRLDRIRKECIKGTAPVGRLGDKVREARFRWFGHVQRKDNEYIGRRMLDIELPGRRQRGRSRRRYMDGINEDMKLVGASVEDAEDTDSFMLTFLLNVIFCATYLSPINSHDFTKREMSQYRDRIKSMFYHAYNNYLENAYPYDELRPLTCDGQDTWGSFSLTLIDALDTLLILGNHTEFQRVAALLQDSVNFDIDVNASVFETNIRVVGGLLSAHLLSKKAGISVEEGWPCSGPLLRLAEDAARKLLPAFHTPTGMPYGTVNLLRGVNPTETPITCTAGVGTFILEFSTLSHLTGDPVFEDVARKALNALWKTRSDIGLVGNHIDVITSKWVAQDAGIGAGIDSYFEYLLKGAIMLQDEELLNMFYEFDKSIKNYTKFDDWYLWVQMHKGTVSMPIFQSLEAFWPGLQSLVGDVESATRTFHNYCTVWRQFGGLPEFYSIPQGYTVDKREGYPLRPELIESAMYLYKATGNPTFLQLGRDVVESIEKISYVKCGFASVKDVRDHKLDNRMESFFLAETIKYLYLLFDPDNFIHNTGTTYELGGAHGNCILGAGGYIFNTEAHPIDPAALHCCSKDKDERLELQDILLSLAERYNPSVVQSEESLEDRNSESIILSPGERRNAFSLSCPIQSFSARFAVMGQVFSDST</sequence>
<dbReference type="GO" id="GO:0005509">
    <property type="term" value="F:calcium ion binding"/>
    <property type="evidence" value="ECO:0007669"/>
    <property type="project" value="InterPro"/>
</dbReference>
<dbReference type="Pfam" id="PF00078">
    <property type="entry name" value="RVT_1"/>
    <property type="match status" value="1"/>
</dbReference>
<feature type="coiled-coil region" evidence="13">
    <location>
        <begin position="141"/>
        <end position="191"/>
    </location>
</feature>
<dbReference type="InterPro" id="IPR012341">
    <property type="entry name" value="6hp_glycosidase-like_sf"/>
</dbReference>
<dbReference type="GO" id="GO:0044322">
    <property type="term" value="C:endoplasmic reticulum quality control compartment"/>
    <property type="evidence" value="ECO:0007669"/>
    <property type="project" value="GOC"/>
</dbReference>
<evidence type="ECO:0000256" key="10">
    <source>
        <dbReference type="PIRSR" id="PIRSR601382-2"/>
    </source>
</evidence>
<dbReference type="GO" id="GO:1904154">
    <property type="term" value="P:positive regulation of retrograde protein transport, ER to cytosol"/>
    <property type="evidence" value="ECO:0007669"/>
    <property type="project" value="UniProtKB-ARBA"/>
</dbReference>
<dbReference type="GO" id="GO:1904380">
    <property type="term" value="P:endoplasmic reticulum mannose trimming"/>
    <property type="evidence" value="ECO:0007669"/>
    <property type="project" value="InterPro"/>
</dbReference>
<name>A0AAE0QDT0_9TELE</name>
<dbReference type="InterPro" id="IPR019734">
    <property type="entry name" value="TPR_rpt"/>
</dbReference>
<dbReference type="Gene3D" id="1.50.10.10">
    <property type="match status" value="1"/>
</dbReference>
<dbReference type="Pfam" id="PF13428">
    <property type="entry name" value="TPR_14"/>
    <property type="match status" value="1"/>
</dbReference>
<evidence type="ECO:0000256" key="9">
    <source>
        <dbReference type="PIRSR" id="PIRSR601382-1"/>
    </source>
</evidence>
<keyword evidence="5" id="KW-0325">Glycoprotein</keyword>
<dbReference type="Pfam" id="PF01532">
    <property type="entry name" value="Glyco_hydro_47"/>
    <property type="match status" value="1"/>
</dbReference>
<dbReference type="PROSITE" id="PS50005">
    <property type="entry name" value="TPR"/>
    <property type="match status" value="1"/>
</dbReference>
<dbReference type="SMART" id="SM00028">
    <property type="entry name" value="TPR"/>
    <property type="match status" value="2"/>
</dbReference>
<comment type="function">
    <text evidence="7">Involved in pre-mRNA splicing as component of the U4/U6-U5 tri-snRNP complex, one of the building blocks of the spliceosome. Enhances dihydrotestosterone-induced transactivation activity of AR, as well as dexamethasone-induced transactivation activity of NR3C1, but does not affect estrogen-induced transactivation.</text>
</comment>
<evidence type="ECO:0000256" key="8">
    <source>
        <dbReference type="ARBA" id="ARBA00054385"/>
    </source>
</evidence>
<keyword evidence="10" id="KW-0479">Metal-binding</keyword>
<comment type="function">
    <text evidence="8">Involved in the endoplasmic reticulum-associated degradation (ERAD) pathway that targets misfolded glycoproteins for degradation in an N-glycan-dependent manner. May initiate ERAD by promoting the first mannose trimming step of ERAD substrates, from Man9GlcNAc2 to Man8GlcNAc2. Seems to recognize and bind to exposed hydrophobic regions in target proteins.</text>
</comment>
<feature type="compositionally biased region" description="Basic and acidic residues" evidence="14">
    <location>
        <begin position="76"/>
        <end position="102"/>
    </location>
</feature>
<feature type="compositionally biased region" description="Acidic residues" evidence="14">
    <location>
        <begin position="103"/>
        <end position="114"/>
    </location>
</feature>
<feature type="domain" description="Reverse transcriptase" evidence="15">
    <location>
        <begin position="923"/>
        <end position="1232"/>
    </location>
</feature>
<accession>A0AAE0QDT0</accession>
<feature type="active site" evidence="9">
    <location>
        <position position="1770"/>
    </location>
</feature>
<dbReference type="InterPro" id="IPR003107">
    <property type="entry name" value="HAT"/>
</dbReference>
<dbReference type="GO" id="GO:0016020">
    <property type="term" value="C:membrane"/>
    <property type="evidence" value="ECO:0007669"/>
    <property type="project" value="InterPro"/>
</dbReference>
<feature type="active site" description="Proton donor" evidence="9">
    <location>
        <position position="1515"/>
    </location>
</feature>
<evidence type="ECO:0000256" key="2">
    <source>
        <dbReference type="ARBA" id="ARBA00007658"/>
    </source>
</evidence>
<keyword evidence="4" id="KW-0256">Endoplasmic reticulum</keyword>
<dbReference type="SMART" id="SM00386">
    <property type="entry name" value="HAT"/>
    <property type="match status" value="13"/>
</dbReference>
<dbReference type="GO" id="GO:0004571">
    <property type="term" value="F:mannosyl-oligosaccharide 1,2-alpha-mannosidase activity"/>
    <property type="evidence" value="ECO:0007669"/>
    <property type="project" value="InterPro"/>
</dbReference>
<dbReference type="InterPro" id="IPR001382">
    <property type="entry name" value="Glyco_hydro_47"/>
</dbReference>